<dbReference type="Proteomes" id="UP001159427">
    <property type="component" value="Unassembled WGS sequence"/>
</dbReference>
<evidence type="ECO:0000256" key="1">
    <source>
        <dbReference type="SAM" id="Coils"/>
    </source>
</evidence>
<feature type="coiled-coil region" evidence="1">
    <location>
        <begin position="168"/>
        <end position="195"/>
    </location>
</feature>
<evidence type="ECO:0000256" key="2">
    <source>
        <dbReference type="SAM" id="MobiDB-lite"/>
    </source>
</evidence>
<keyword evidence="1" id="KW-0175">Coiled coil</keyword>
<comment type="caution">
    <text evidence="3">The sequence shown here is derived from an EMBL/GenBank/DDBJ whole genome shotgun (WGS) entry which is preliminary data.</text>
</comment>
<protein>
    <submittedName>
        <fullName evidence="3">Uncharacterized protein</fullName>
    </submittedName>
</protein>
<sequence length="233" mass="25630">MAAARNGVVSRPSSERGLVVGGGRCEPSLKLSNHWIQGVCLQKECVWRNQSRICILTFEEGDGESPSEEDDNNQRGTNQHADGQQGAEQEPGGEEYGYSLESDSGSHQSQTAGRDDEEEQEEVPVATQSTDHQCGRRGPICGIASQLPFLLTTTANQAGQGALSSEENRQLRRVQRNDEDQRELLQNQQNAHENRNLFQMPGWTETGRRVQQCTEQHPPGGVFCDLGTGDPQV</sequence>
<accession>A0ABN8MN75</accession>
<gene>
    <name evidence="3" type="ORF">PEVE_00036341</name>
</gene>
<dbReference type="EMBL" id="CALNXI010000579">
    <property type="protein sequence ID" value="CAH3029555.1"/>
    <property type="molecule type" value="Genomic_DNA"/>
</dbReference>
<keyword evidence="4" id="KW-1185">Reference proteome</keyword>
<feature type="region of interest" description="Disordered" evidence="2">
    <location>
        <begin position="60"/>
        <end position="137"/>
    </location>
</feature>
<feature type="compositionally biased region" description="Polar residues" evidence="2">
    <location>
        <begin position="101"/>
        <end position="112"/>
    </location>
</feature>
<feature type="region of interest" description="Disordered" evidence="2">
    <location>
        <begin position="1"/>
        <end position="22"/>
    </location>
</feature>
<proteinExistence type="predicted"/>
<name>A0ABN8MN75_9CNID</name>
<evidence type="ECO:0000313" key="4">
    <source>
        <dbReference type="Proteomes" id="UP001159427"/>
    </source>
</evidence>
<evidence type="ECO:0000313" key="3">
    <source>
        <dbReference type="EMBL" id="CAH3029555.1"/>
    </source>
</evidence>
<feature type="compositionally biased region" description="Acidic residues" evidence="2">
    <location>
        <begin position="60"/>
        <end position="71"/>
    </location>
</feature>
<reference evidence="3 4" key="1">
    <citation type="submission" date="2022-05" db="EMBL/GenBank/DDBJ databases">
        <authorList>
            <consortium name="Genoscope - CEA"/>
            <person name="William W."/>
        </authorList>
    </citation>
    <scope>NUCLEOTIDE SEQUENCE [LARGE SCALE GENOMIC DNA]</scope>
</reference>
<feature type="non-terminal residue" evidence="3">
    <location>
        <position position="233"/>
    </location>
</feature>
<organism evidence="3 4">
    <name type="scientific">Porites evermanni</name>
    <dbReference type="NCBI Taxonomy" id="104178"/>
    <lineage>
        <taxon>Eukaryota</taxon>
        <taxon>Metazoa</taxon>
        <taxon>Cnidaria</taxon>
        <taxon>Anthozoa</taxon>
        <taxon>Hexacorallia</taxon>
        <taxon>Scleractinia</taxon>
        <taxon>Fungiina</taxon>
        <taxon>Poritidae</taxon>
        <taxon>Porites</taxon>
    </lineage>
</organism>